<comment type="caution">
    <text evidence="1">The sequence shown here is derived from an EMBL/GenBank/DDBJ whole genome shotgun (WGS) entry which is preliminary data.</text>
</comment>
<dbReference type="RefSeq" id="WP_088527284.1">
    <property type="nucleotide sequence ID" value="NZ_NGUO01000008.1"/>
</dbReference>
<accession>A0A254Q8P9</accession>
<evidence type="ECO:0008006" key="3">
    <source>
        <dbReference type="Google" id="ProtNLM"/>
    </source>
</evidence>
<dbReference type="AlphaFoldDB" id="A0A254Q8P9"/>
<dbReference type="Proteomes" id="UP000198104">
    <property type="component" value="Unassembled WGS sequence"/>
</dbReference>
<keyword evidence="2" id="KW-1185">Reference proteome</keyword>
<reference evidence="1 2" key="1">
    <citation type="submission" date="2017-05" db="EMBL/GenBank/DDBJ databases">
        <title>Polynucleobacter sp. MWH-K35W1 isolated from the permanently anoxic monimolimnion of a meromictic lake.</title>
        <authorList>
            <person name="Hahn M.W."/>
        </authorList>
    </citation>
    <scope>NUCLEOTIDE SEQUENCE [LARGE SCALE GENOMIC DNA]</scope>
    <source>
        <strain evidence="1 2">MWH-K35W1</strain>
    </source>
</reference>
<dbReference type="OrthoDB" id="5296586at2"/>
<dbReference type="Gene3D" id="3.40.50.300">
    <property type="entry name" value="P-loop containing nucleotide triphosphate hydrolases"/>
    <property type="match status" value="1"/>
</dbReference>
<name>A0A254Q8P9_9BURK</name>
<dbReference type="SUPFAM" id="SSF52540">
    <property type="entry name" value="P-loop containing nucleoside triphosphate hydrolases"/>
    <property type="match status" value="1"/>
</dbReference>
<protein>
    <recommendedName>
        <fullName evidence="3">CobQ/CobB/MinD/ParA nucleotide binding domain-containing protein</fullName>
    </recommendedName>
</protein>
<organism evidence="1 2">
    <name type="scientific">Polynucleobacter aenigmaticus</name>
    <dbReference type="NCBI Taxonomy" id="1743164"/>
    <lineage>
        <taxon>Bacteria</taxon>
        <taxon>Pseudomonadati</taxon>
        <taxon>Pseudomonadota</taxon>
        <taxon>Betaproteobacteria</taxon>
        <taxon>Burkholderiales</taxon>
        <taxon>Burkholderiaceae</taxon>
        <taxon>Polynucleobacter</taxon>
    </lineage>
</organism>
<dbReference type="InterPro" id="IPR027417">
    <property type="entry name" value="P-loop_NTPase"/>
</dbReference>
<gene>
    <name evidence="1" type="ORF">CBI30_05370</name>
</gene>
<evidence type="ECO:0000313" key="2">
    <source>
        <dbReference type="Proteomes" id="UP000198104"/>
    </source>
</evidence>
<evidence type="ECO:0000313" key="1">
    <source>
        <dbReference type="EMBL" id="OWS71882.1"/>
    </source>
</evidence>
<dbReference type="EMBL" id="NGUO01000008">
    <property type="protein sequence ID" value="OWS71882.1"/>
    <property type="molecule type" value="Genomic_DNA"/>
</dbReference>
<sequence>MLDFSRDQADSLRKVMNGPKQRVISLITATGEKDESGVFSNIATALAQQGVNVLLTFAKANSNQEILAYKLGAQSSIVEHLLYGTEPHNLAAQKVGQFASLRLFPRHSEGNTRDVAFISNLNDYFSKLAALYDLVLIDAEVTTKSAPLLGIMNLGEIVVHLNDQPESIKRAYGIIKQLRSGLGSRPFGVLISAENESISRRVFKNIERVALSYLQTPLEFIGNIVPSHQVHTENWPSRINIESRVNQSSGAAIQQLLASMGPSNYPYSLTAK</sequence>
<proteinExistence type="predicted"/>